<feature type="compositionally biased region" description="Low complexity" evidence="1">
    <location>
        <begin position="1065"/>
        <end position="1080"/>
    </location>
</feature>
<feature type="compositionally biased region" description="Polar residues" evidence="1">
    <location>
        <begin position="1413"/>
        <end position="1426"/>
    </location>
</feature>
<feature type="region of interest" description="Disordered" evidence="1">
    <location>
        <begin position="1413"/>
        <end position="1436"/>
    </location>
</feature>
<feature type="compositionally biased region" description="Basic residues" evidence="1">
    <location>
        <begin position="452"/>
        <end position="462"/>
    </location>
</feature>
<feature type="compositionally biased region" description="Basic and acidic residues" evidence="1">
    <location>
        <begin position="884"/>
        <end position="898"/>
    </location>
</feature>
<feature type="non-terminal residue" evidence="2">
    <location>
        <position position="1"/>
    </location>
</feature>
<feature type="region of interest" description="Disordered" evidence="1">
    <location>
        <begin position="182"/>
        <end position="208"/>
    </location>
</feature>
<dbReference type="Gene3D" id="3.10.20.90">
    <property type="entry name" value="Phosphatidylinositol 3-kinase Catalytic Subunit, Chain A, domain 1"/>
    <property type="match status" value="1"/>
</dbReference>
<feature type="region of interest" description="Disordered" evidence="1">
    <location>
        <begin position="354"/>
        <end position="405"/>
    </location>
</feature>
<feature type="region of interest" description="Disordered" evidence="1">
    <location>
        <begin position="714"/>
        <end position="743"/>
    </location>
</feature>
<feature type="compositionally biased region" description="Polar residues" evidence="1">
    <location>
        <begin position="51"/>
        <end position="68"/>
    </location>
</feature>
<feature type="compositionally biased region" description="Basic and acidic residues" evidence="1">
    <location>
        <begin position="866"/>
        <end position="876"/>
    </location>
</feature>
<dbReference type="EMBL" id="GDAI01002040">
    <property type="protein sequence ID" value="JAI15563.1"/>
    <property type="molecule type" value="mRNA"/>
</dbReference>
<feature type="region of interest" description="Disordered" evidence="1">
    <location>
        <begin position="764"/>
        <end position="808"/>
    </location>
</feature>
<feature type="compositionally biased region" description="Polar residues" evidence="1">
    <location>
        <begin position="955"/>
        <end position="979"/>
    </location>
</feature>
<evidence type="ECO:0000313" key="2">
    <source>
        <dbReference type="EMBL" id="JAI15563.1"/>
    </source>
</evidence>
<name>A0A0K8TN35_TABBR</name>
<feature type="region of interest" description="Disordered" evidence="1">
    <location>
        <begin position="678"/>
        <end position="699"/>
    </location>
</feature>
<feature type="region of interest" description="Disordered" evidence="1">
    <location>
        <begin position="1032"/>
        <end position="1130"/>
    </location>
</feature>
<feature type="compositionally biased region" description="Low complexity" evidence="1">
    <location>
        <begin position="183"/>
        <end position="192"/>
    </location>
</feature>
<sequence length="1494" mass="164179">NVKHGFSTLNRLLGKKNKNGNQLSKSTTNLSLSVPSSGGGGGNGMNSSGNPQTTASTTALDKTSSSHLEQNKIPPLPVAPSNTPFEQTFRITVLLPHNQLYVARLGAKTKLEKLLELVCENKQLDPEKYEFRHPIDTSQVFSCELTIGAVGLTEIRLCHKSETYDNFNADEIIKLRHTTGRDSLSSSEFSSRNSKHTLKTASPYSSTNSLNSIDSAGMSTNYRGLIAVSSISPNSTAQSLSNSSTPTIESNQNQNQIQNPRPIVKTTHSNSIVGGGHPPVAPARKKRVAPRPPSQNSIPERDGVSKGGNNATAPNGKLPQDQLARKDFHVSSPNLTHNSDMTIIHQVELHKINGPVDCNGNTDTSYNKNESTNHNNNNNSILINNNNGYTTNRNQLPEEVPKPKQRPASMHILGHEMNILRDSRYASSNSINDHHDSNDQMIFSKVPEPVPRKRVIAAKKRAPAPPPRGLQPPVATPRMSPAKHLQNQEPTPPAVRKTEDEGTHKNMDPPQNHDNQDSLITSTKNDYDDEKVAKESPYEEIDVVKRKKQEIVAQKIESPSTRHISESDQFDDKVIYSEIGGGKHDQTNKEIVEEVKEEKSTNHIYAVPQKLKQQAVQEAVKPVLESSSDDDDNIKVYNLKLGKTIVKPVNQEESSLLIKNDEVKMKATDVPSWAVTIPAPPNFADTENEKQEMSPVAESTRLVDEVMTELDQIISNEDTGKDSKDSSGNFVNSDIEDGYRGNKDGDKFSRQVLLQNLENDARNAEDSELRSLQQPFSLESVGSNKSDSDFKSPQQLHSLESAGSGKSDVISELNNVLNGDGGIESIIKKSHEGDQKIESVEPTQQLDNFKIQSYTNVVSKSPLLGVEEKKVHEKRSQPPAVAKKPKEKEVTSDEEKYIKKPPKTVKRSSITLSNSISSQLFRNGHNIQRSDSFHSTRYSSELECSSIEDFSQRSTSYISLNGPQKSDSKSDLSQNYRQKSSSELSIGESPSLQSLIVMKSILSSRKNSLNSNEIVKNGEKESTNGHIEDFHSSVESSVASSPSINGKHIIKHDSNSDSSKENSPKNKIISQNNNVNSSKSSDNKIKDNDKGLSTNNSSSDKNNSKDKEPVKNESEKKWKYQGPPSINLSTWNERPKVQVAIKNDSDYKFGVGMANANSGNKNNVVVLSQGYRNSLTIDHSPRNSLTSTRNDFQNLFAKHQQNSNTSHDIENRQSDQQTVPFVKSAEYKKSISVIENDRDSQFPKSLSAGNTMTLGRIPKINRTNNSVPTIKKTDSVDLVDGVYSNNVEKFYVNGSKDKDVRNPPATGGYWKSTTTLNQHNGTHRTGVERSNSTIIKTNSSLLLSEKSKESAVPPFSQVTLRRTGLKEKILAANESDNVNSIPVVRHSTPIQLQQQEQNCAKLEVKLLRTTSSAAAPTVTKSSVTKETPTPAPPPPPVIRAVVTKRSSANGIGPGITTLPGGHGPSSTILGVAIDPRDQLLNAIRGFNRNSLKHN</sequence>
<evidence type="ECO:0000256" key="1">
    <source>
        <dbReference type="SAM" id="MobiDB-lite"/>
    </source>
</evidence>
<feature type="compositionally biased region" description="Basic and acidic residues" evidence="1">
    <location>
        <begin position="1081"/>
        <end position="1090"/>
    </location>
</feature>
<feature type="region of interest" description="Disordered" evidence="1">
    <location>
        <begin position="955"/>
        <end position="988"/>
    </location>
</feature>
<feature type="region of interest" description="Disordered" evidence="1">
    <location>
        <begin position="233"/>
        <end position="322"/>
    </location>
</feature>
<feature type="region of interest" description="Disordered" evidence="1">
    <location>
        <begin position="427"/>
        <end position="529"/>
    </location>
</feature>
<feature type="compositionally biased region" description="Low complexity" evidence="1">
    <location>
        <begin position="1033"/>
        <end position="1043"/>
    </location>
</feature>
<proteinExistence type="evidence at transcript level"/>
<feature type="region of interest" description="Disordered" evidence="1">
    <location>
        <begin position="1"/>
        <end position="81"/>
    </location>
</feature>
<organism evidence="2">
    <name type="scientific">Tabanus bromius</name>
    <name type="common">Band-eyed brown horse fly</name>
    <dbReference type="NCBI Taxonomy" id="304241"/>
    <lineage>
        <taxon>Eukaryota</taxon>
        <taxon>Metazoa</taxon>
        <taxon>Ecdysozoa</taxon>
        <taxon>Arthropoda</taxon>
        <taxon>Hexapoda</taxon>
        <taxon>Insecta</taxon>
        <taxon>Pterygota</taxon>
        <taxon>Neoptera</taxon>
        <taxon>Endopterygota</taxon>
        <taxon>Diptera</taxon>
        <taxon>Brachycera</taxon>
        <taxon>Tabanomorpha</taxon>
        <taxon>Tabanoidea</taxon>
        <taxon>Tabanidae</taxon>
        <taxon>Tabanus</taxon>
    </lineage>
</organism>
<feature type="compositionally biased region" description="Basic and acidic residues" evidence="1">
    <location>
        <begin position="1051"/>
        <end position="1064"/>
    </location>
</feature>
<protein>
    <submittedName>
        <fullName evidence="2">Putative mucin like protein</fullName>
    </submittedName>
</protein>
<feature type="compositionally biased region" description="Polar residues" evidence="1">
    <location>
        <begin position="199"/>
        <end position="208"/>
    </location>
</feature>
<reference evidence="2" key="1">
    <citation type="journal article" date="2015" name="Insect Biochem. Mol. Biol.">
        <title>An insight into the sialome of the horse fly, Tabanus bromius.</title>
        <authorList>
            <person name="Ribeiro J.M."/>
            <person name="Kazimirova M."/>
            <person name="Takac P."/>
            <person name="Andersen J.F."/>
            <person name="Francischetti I.M."/>
        </authorList>
    </citation>
    <scope>NUCLEOTIDE SEQUENCE</scope>
</reference>
<feature type="region of interest" description="Disordered" evidence="1">
    <location>
        <begin position="862"/>
        <end position="909"/>
    </location>
</feature>
<feature type="compositionally biased region" description="Basic and acidic residues" evidence="1">
    <location>
        <begin position="1102"/>
        <end position="1118"/>
    </location>
</feature>
<feature type="compositionally biased region" description="Polar residues" evidence="1">
    <location>
        <begin position="233"/>
        <end position="250"/>
    </location>
</feature>
<feature type="compositionally biased region" description="Low complexity" evidence="1">
    <location>
        <begin position="367"/>
        <end position="394"/>
    </location>
</feature>
<feature type="compositionally biased region" description="Basic and acidic residues" evidence="1">
    <location>
        <begin position="496"/>
        <end position="507"/>
    </location>
</feature>
<feature type="compositionally biased region" description="Polar residues" evidence="1">
    <location>
        <begin position="770"/>
        <end position="798"/>
    </location>
</feature>
<accession>A0A0K8TN35</accession>